<dbReference type="RefSeq" id="XP_011205460.1">
    <property type="nucleotide sequence ID" value="XM_011207158.3"/>
</dbReference>
<comment type="similarity">
    <text evidence="1">Belongs to the CoA-transferase III family.</text>
</comment>
<dbReference type="InterPro" id="IPR023606">
    <property type="entry name" value="CoA-Trfase_III_dom_1_sf"/>
</dbReference>
<dbReference type="InterPro" id="IPR050509">
    <property type="entry name" value="CoA-transferase_III"/>
</dbReference>
<dbReference type="InterPro" id="IPR044855">
    <property type="entry name" value="CoA-Trfase_III_dom3_sf"/>
</dbReference>
<proteinExistence type="inferred from homology"/>
<evidence type="ECO:0000313" key="3">
    <source>
        <dbReference type="Proteomes" id="UP001652620"/>
    </source>
</evidence>
<dbReference type="Gene3D" id="3.30.1540.10">
    <property type="entry name" value="formyl-coa transferase, domain 3"/>
    <property type="match status" value="1"/>
</dbReference>
<reference evidence="4" key="2">
    <citation type="submission" date="2025-04" db="UniProtKB">
        <authorList>
            <consortium name="RefSeq"/>
        </authorList>
    </citation>
    <scope>IDENTIFICATION</scope>
    <source>
        <strain evidence="4">Punador</strain>
    </source>
</reference>
<evidence type="ECO:0000256" key="1">
    <source>
        <dbReference type="ARBA" id="ARBA00008383"/>
    </source>
</evidence>
<sequence>MPLKDVMVLEFVGLAPGPFCGKILADFGASVLRIDKVWENNFDVMTHGKTTLNINLKTSEGRKLARKLVQVHDVLIDPFRPGVLESVGLGPHLLCKENPRLIYARLTGFGQYGPLAKRAGHDINYLAISGVLSMLRSHNNRPTPPLNILADFAGGGLLCAMGICLALLERHRSGCGQIIDASMCEGVAYLSSWLFLSRSLPIWKSQSGQSMLDGGAYYYDLYETKDGKYMTVGALEPKFFEFFKSNLELPELCQFPENQYEKDITIDLVKQAFLKKTQAEWSDIFENNDACVYPVVEWEDVAQYGHNKFRTSFQRLNNMWVPVPSPILSRTPGGIKSMTTHSTNENVLKNMELRKESIKKCESLFPTQKSKI</sequence>
<dbReference type="GO" id="GO:0008206">
    <property type="term" value="P:bile acid metabolic process"/>
    <property type="evidence" value="ECO:0007669"/>
    <property type="project" value="TreeGrafter"/>
</dbReference>
<dbReference type="InterPro" id="IPR003673">
    <property type="entry name" value="CoA-Trfase_fam_III"/>
</dbReference>
<dbReference type="EMBL" id="GAKP01007440">
    <property type="protein sequence ID" value="JAC51512.1"/>
    <property type="molecule type" value="Transcribed_RNA"/>
</dbReference>
<dbReference type="Pfam" id="PF02515">
    <property type="entry name" value="CoA_transf_3"/>
    <property type="match status" value="1"/>
</dbReference>
<dbReference type="CTD" id="23600"/>
<dbReference type="OrthoDB" id="8060316at2759"/>
<dbReference type="KEGG" id="bdr:105227678"/>
<dbReference type="Proteomes" id="UP001652620">
    <property type="component" value="Chromosome 1"/>
</dbReference>
<dbReference type="SUPFAM" id="SSF89796">
    <property type="entry name" value="CoA-transferase family III (CaiB/BaiF)"/>
    <property type="match status" value="1"/>
</dbReference>
<organism evidence="2">
    <name type="scientific">Bactrocera dorsalis</name>
    <name type="common">Oriental fruit fly</name>
    <name type="synonym">Dacus dorsalis</name>
    <dbReference type="NCBI Taxonomy" id="27457"/>
    <lineage>
        <taxon>Eukaryota</taxon>
        <taxon>Metazoa</taxon>
        <taxon>Ecdysozoa</taxon>
        <taxon>Arthropoda</taxon>
        <taxon>Hexapoda</taxon>
        <taxon>Insecta</taxon>
        <taxon>Pterygota</taxon>
        <taxon>Neoptera</taxon>
        <taxon>Endopterygota</taxon>
        <taxon>Diptera</taxon>
        <taxon>Brachycera</taxon>
        <taxon>Muscomorpha</taxon>
        <taxon>Tephritoidea</taxon>
        <taxon>Tephritidae</taxon>
        <taxon>Bactrocera</taxon>
        <taxon>Bactrocera</taxon>
    </lineage>
</organism>
<dbReference type="PANTHER" id="PTHR48228">
    <property type="entry name" value="SUCCINYL-COA--D-CITRAMALATE COA-TRANSFERASE"/>
    <property type="match status" value="1"/>
</dbReference>
<dbReference type="GO" id="GO:0008111">
    <property type="term" value="F:alpha-methylacyl-CoA racemase activity"/>
    <property type="evidence" value="ECO:0007669"/>
    <property type="project" value="TreeGrafter"/>
</dbReference>
<dbReference type="EMBL" id="GAKP01007437">
    <property type="protein sequence ID" value="JAC51515.1"/>
    <property type="molecule type" value="Transcribed_RNA"/>
</dbReference>
<accession>A0A034WBJ3</accession>
<reference evidence="2" key="1">
    <citation type="journal article" date="2014" name="BMC Genomics">
        <title>Characterizing the developmental transcriptome of the oriental fruit fly, Bactrocera dorsalis (Diptera: Tephritidae) through comparative genomic analysis with Drosophila melanogaster utilizing modENCODE datasets.</title>
        <authorList>
            <person name="Geib S.M."/>
            <person name="Calla B."/>
            <person name="Hall B."/>
            <person name="Hou S."/>
            <person name="Manoukis N.C."/>
        </authorList>
    </citation>
    <scope>NUCLEOTIDE SEQUENCE</scope>
    <source>
        <strain evidence="2">Punador</strain>
    </source>
</reference>
<reference evidence="3" key="3">
    <citation type="submission" date="2025-05" db="UniProtKB">
        <authorList>
            <consortium name="RefSeq"/>
        </authorList>
    </citation>
    <scope>NUCLEOTIDE SEQUENCE [LARGE SCALE GENOMIC DNA]</scope>
</reference>
<dbReference type="GeneID" id="105227678"/>
<dbReference type="Gene3D" id="3.40.50.10540">
    <property type="entry name" value="Crotonobetainyl-coa:carnitine coa-transferase, domain 1"/>
    <property type="match status" value="1"/>
</dbReference>
<dbReference type="PANTHER" id="PTHR48228:SF5">
    <property type="entry name" value="ALPHA-METHYLACYL-COA RACEMASE"/>
    <property type="match status" value="1"/>
</dbReference>
<protein>
    <submittedName>
        <fullName evidence="2 4">Alpha-methylacyl-CoA racemase</fullName>
    </submittedName>
</protein>
<evidence type="ECO:0000313" key="4">
    <source>
        <dbReference type="RefSeq" id="XP_011205460.1"/>
    </source>
</evidence>
<name>A0A034WBJ3_BACDO</name>
<dbReference type="GO" id="GO:0005739">
    <property type="term" value="C:mitochondrion"/>
    <property type="evidence" value="ECO:0007669"/>
    <property type="project" value="TreeGrafter"/>
</dbReference>
<keyword evidence="3" id="KW-1185">Reference proteome</keyword>
<gene>
    <name evidence="2" type="primary">AMACR</name>
    <name evidence="4" type="synonym">LOC105227678</name>
</gene>
<dbReference type="AlphaFoldDB" id="A0A034WBJ3"/>
<evidence type="ECO:0000313" key="2">
    <source>
        <dbReference type="EMBL" id="JAC51515.1"/>
    </source>
</evidence>